<keyword evidence="1" id="KW-1133">Transmembrane helix</keyword>
<feature type="transmembrane region" description="Helical" evidence="1">
    <location>
        <begin position="40"/>
        <end position="61"/>
    </location>
</feature>
<feature type="transmembrane region" description="Helical" evidence="1">
    <location>
        <begin position="153"/>
        <end position="169"/>
    </location>
</feature>
<accession>A0A381ZAV1</accession>
<protein>
    <recommendedName>
        <fullName evidence="3">HXXEE domain-containing protein</fullName>
    </recommendedName>
</protein>
<evidence type="ECO:0000256" key="1">
    <source>
        <dbReference type="SAM" id="Phobius"/>
    </source>
</evidence>
<dbReference type="EMBL" id="UINC01020591">
    <property type="protein sequence ID" value="SVA86319.1"/>
    <property type="molecule type" value="Genomic_DNA"/>
</dbReference>
<reference evidence="2" key="1">
    <citation type="submission" date="2018-05" db="EMBL/GenBank/DDBJ databases">
        <authorList>
            <person name="Lanie J.A."/>
            <person name="Ng W.-L."/>
            <person name="Kazmierczak K.M."/>
            <person name="Andrzejewski T.M."/>
            <person name="Davidsen T.M."/>
            <person name="Wayne K.J."/>
            <person name="Tettelin H."/>
            <person name="Glass J.I."/>
            <person name="Rusch D."/>
            <person name="Podicherti R."/>
            <person name="Tsui H.-C.T."/>
            <person name="Winkler M.E."/>
        </authorList>
    </citation>
    <scope>NUCLEOTIDE SEQUENCE</scope>
</reference>
<organism evidence="2">
    <name type="scientific">marine metagenome</name>
    <dbReference type="NCBI Taxonomy" id="408172"/>
    <lineage>
        <taxon>unclassified sequences</taxon>
        <taxon>metagenomes</taxon>
        <taxon>ecological metagenomes</taxon>
    </lineage>
</organism>
<evidence type="ECO:0008006" key="3">
    <source>
        <dbReference type="Google" id="ProtNLM"/>
    </source>
</evidence>
<sequence length="177" mass="20818">MKKFNNLIILAPLAYAIHHYEEHIIFNFREWRLKYFLDNNHIPTEAVLCILISVLLLAVFFQLISRSRATAHILLFFLMATQVVNAAFHIFFSLYYSDFSPGTITAILLYLPINFLIIQSAFREGLLKNSTELITIFILGISTFALFEWIGPKVWLVSFFMCFIYYFWMRKVLPSKI</sequence>
<gene>
    <name evidence="2" type="ORF">METZ01_LOCUS139173</name>
</gene>
<dbReference type="AlphaFoldDB" id="A0A381ZAV1"/>
<feature type="transmembrane region" description="Helical" evidence="1">
    <location>
        <begin position="102"/>
        <end position="118"/>
    </location>
</feature>
<proteinExistence type="predicted"/>
<keyword evidence="1" id="KW-0812">Transmembrane</keyword>
<keyword evidence="1" id="KW-0472">Membrane</keyword>
<name>A0A381ZAV1_9ZZZZ</name>
<dbReference type="InterPro" id="IPR025671">
    <property type="entry name" value="HXXEE"/>
</dbReference>
<feature type="transmembrane region" description="Helical" evidence="1">
    <location>
        <begin position="130"/>
        <end position="147"/>
    </location>
</feature>
<feature type="transmembrane region" description="Helical" evidence="1">
    <location>
        <begin position="73"/>
        <end position="96"/>
    </location>
</feature>
<evidence type="ECO:0000313" key="2">
    <source>
        <dbReference type="EMBL" id="SVA86319.1"/>
    </source>
</evidence>
<dbReference type="Pfam" id="PF13787">
    <property type="entry name" value="HXXEE"/>
    <property type="match status" value="1"/>
</dbReference>